<dbReference type="AlphaFoldDB" id="A0A7R9HYR4"/>
<dbReference type="EMBL" id="OD565205">
    <property type="protein sequence ID" value="CAD7441109.1"/>
    <property type="molecule type" value="Genomic_DNA"/>
</dbReference>
<reference evidence="1" key="1">
    <citation type="submission" date="2020-11" db="EMBL/GenBank/DDBJ databases">
        <authorList>
            <person name="Tran Van P."/>
        </authorList>
    </citation>
    <scope>NUCLEOTIDE SEQUENCE</scope>
</reference>
<organism evidence="1">
    <name type="scientific">Timema bartmani</name>
    <dbReference type="NCBI Taxonomy" id="61472"/>
    <lineage>
        <taxon>Eukaryota</taxon>
        <taxon>Metazoa</taxon>
        <taxon>Ecdysozoa</taxon>
        <taxon>Arthropoda</taxon>
        <taxon>Hexapoda</taxon>
        <taxon>Insecta</taxon>
        <taxon>Pterygota</taxon>
        <taxon>Neoptera</taxon>
        <taxon>Polyneoptera</taxon>
        <taxon>Phasmatodea</taxon>
        <taxon>Timematodea</taxon>
        <taxon>Timematoidea</taxon>
        <taxon>Timematidae</taxon>
        <taxon>Timema</taxon>
    </lineage>
</organism>
<proteinExistence type="predicted"/>
<protein>
    <submittedName>
        <fullName evidence="1">Uncharacterized protein</fullName>
    </submittedName>
</protein>
<evidence type="ECO:0000313" key="1">
    <source>
        <dbReference type="EMBL" id="CAD7441109.1"/>
    </source>
</evidence>
<accession>A0A7R9HYR4</accession>
<gene>
    <name evidence="1" type="ORF">TBIB3V08_LOCUS3583</name>
</gene>
<name>A0A7R9HYR4_9NEOP</name>
<sequence>MEGFSRDIDETDDGGNFVQLNGAYSMEKERAGQAMCPYDPRHNSTAVFVAADDGGRKNVEVAVGATQIGPDRGKRHIVNKAVTGAVLSLVCVMVDALCRPWPD</sequence>